<dbReference type="GO" id="GO:0070008">
    <property type="term" value="F:serine-type exopeptidase activity"/>
    <property type="evidence" value="ECO:0007669"/>
    <property type="project" value="InterPro"/>
</dbReference>
<dbReference type="AlphaFoldDB" id="A0A0Q9WU47"/>
<evidence type="ECO:0000256" key="6">
    <source>
        <dbReference type="SAM" id="SignalP"/>
    </source>
</evidence>
<dbReference type="Proteomes" id="UP000008792">
    <property type="component" value="Unassembled WGS sequence"/>
</dbReference>
<keyword evidence="3 6" id="KW-0732">Signal</keyword>
<dbReference type="GO" id="GO:0006508">
    <property type="term" value="P:proteolysis"/>
    <property type="evidence" value="ECO:0007669"/>
    <property type="project" value="UniProtKB-KW"/>
</dbReference>
<gene>
    <name evidence="7" type="primary">Dvir\GJ25794</name>
    <name evidence="7" type="ORF">Dvir_GJ25794</name>
</gene>
<keyword evidence="4" id="KW-0378">Hydrolase</keyword>
<dbReference type="STRING" id="7244.A0A0Q9WU47"/>
<protein>
    <recommendedName>
        <fullName evidence="9">Serine protease K12H4.7</fullName>
    </recommendedName>
</protein>
<evidence type="ECO:0000256" key="3">
    <source>
        <dbReference type="ARBA" id="ARBA00022729"/>
    </source>
</evidence>
<evidence type="ECO:0000256" key="2">
    <source>
        <dbReference type="ARBA" id="ARBA00022670"/>
    </source>
</evidence>
<dbReference type="KEGG" id="dvi:26530564"/>
<dbReference type="InterPro" id="IPR029058">
    <property type="entry name" value="AB_hydrolase_fold"/>
</dbReference>
<feature type="signal peptide" evidence="6">
    <location>
        <begin position="1"/>
        <end position="17"/>
    </location>
</feature>
<reference evidence="7 8" key="1">
    <citation type="journal article" date="2007" name="Nature">
        <title>Evolution of genes and genomes on the Drosophila phylogeny.</title>
        <authorList>
            <consortium name="Drosophila 12 Genomes Consortium"/>
            <person name="Clark A.G."/>
            <person name="Eisen M.B."/>
            <person name="Smith D.R."/>
            <person name="Bergman C.M."/>
            <person name="Oliver B."/>
            <person name="Markow T.A."/>
            <person name="Kaufman T.C."/>
            <person name="Kellis M."/>
            <person name="Gelbart W."/>
            <person name="Iyer V.N."/>
            <person name="Pollard D.A."/>
            <person name="Sackton T.B."/>
            <person name="Larracuente A.M."/>
            <person name="Singh N.D."/>
            <person name="Abad J.P."/>
            <person name="Abt D.N."/>
            <person name="Adryan B."/>
            <person name="Aguade M."/>
            <person name="Akashi H."/>
            <person name="Anderson W.W."/>
            <person name="Aquadro C.F."/>
            <person name="Ardell D.H."/>
            <person name="Arguello R."/>
            <person name="Artieri C.G."/>
            <person name="Barbash D.A."/>
            <person name="Barker D."/>
            <person name="Barsanti P."/>
            <person name="Batterham P."/>
            <person name="Batzoglou S."/>
            <person name="Begun D."/>
            <person name="Bhutkar A."/>
            <person name="Blanco E."/>
            <person name="Bosak S.A."/>
            <person name="Bradley R.K."/>
            <person name="Brand A.D."/>
            <person name="Brent M.R."/>
            <person name="Brooks A.N."/>
            <person name="Brown R.H."/>
            <person name="Butlin R.K."/>
            <person name="Caggese C."/>
            <person name="Calvi B.R."/>
            <person name="Bernardo de Carvalho A."/>
            <person name="Caspi A."/>
            <person name="Castrezana S."/>
            <person name="Celniker S.E."/>
            <person name="Chang J.L."/>
            <person name="Chapple C."/>
            <person name="Chatterji S."/>
            <person name="Chinwalla A."/>
            <person name="Civetta A."/>
            <person name="Clifton S.W."/>
            <person name="Comeron J.M."/>
            <person name="Costello J.C."/>
            <person name="Coyne J.A."/>
            <person name="Daub J."/>
            <person name="David R.G."/>
            <person name="Delcher A.L."/>
            <person name="Delehaunty K."/>
            <person name="Do C.B."/>
            <person name="Ebling H."/>
            <person name="Edwards K."/>
            <person name="Eickbush T."/>
            <person name="Evans J.D."/>
            <person name="Filipski A."/>
            <person name="Findeiss S."/>
            <person name="Freyhult E."/>
            <person name="Fulton L."/>
            <person name="Fulton R."/>
            <person name="Garcia A.C."/>
            <person name="Gardiner A."/>
            <person name="Garfield D.A."/>
            <person name="Garvin B.E."/>
            <person name="Gibson G."/>
            <person name="Gilbert D."/>
            <person name="Gnerre S."/>
            <person name="Godfrey J."/>
            <person name="Good R."/>
            <person name="Gotea V."/>
            <person name="Gravely B."/>
            <person name="Greenberg A.J."/>
            <person name="Griffiths-Jones S."/>
            <person name="Gross S."/>
            <person name="Guigo R."/>
            <person name="Gustafson E.A."/>
            <person name="Haerty W."/>
            <person name="Hahn M.W."/>
            <person name="Halligan D.L."/>
            <person name="Halpern A.L."/>
            <person name="Halter G.M."/>
            <person name="Han M.V."/>
            <person name="Heger A."/>
            <person name="Hillier L."/>
            <person name="Hinrichs A.S."/>
            <person name="Holmes I."/>
            <person name="Hoskins R.A."/>
            <person name="Hubisz M.J."/>
            <person name="Hultmark D."/>
            <person name="Huntley M.A."/>
            <person name="Jaffe D.B."/>
            <person name="Jagadeeshan S."/>
            <person name="Jeck W.R."/>
            <person name="Johnson J."/>
            <person name="Jones C.D."/>
            <person name="Jordan W.C."/>
            <person name="Karpen G.H."/>
            <person name="Kataoka E."/>
            <person name="Keightley P.D."/>
            <person name="Kheradpour P."/>
            <person name="Kirkness E.F."/>
            <person name="Koerich L.B."/>
            <person name="Kristiansen K."/>
            <person name="Kudrna D."/>
            <person name="Kulathinal R.J."/>
            <person name="Kumar S."/>
            <person name="Kwok R."/>
            <person name="Lander E."/>
            <person name="Langley C.H."/>
            <person name="Lapoint R."/>
            <person name="Lazzaro B.P."/>
            <person name="Lee S.J."/>
            <person name="Levesque L."/>
            <person name="Li R."/>
            <person name="Lin C.F."/>
            <person name="Lin M.F."/>
            <person name="Lindblad-Toh K."/>
            <person name="Llopart A."/>
            <person name="Long M."/>
            <person name="Low L."/>
            <person name="Lozovsky E."/>
            <person name="Lu J."/>
            <person name="Luo M."/>
            <person name="Machado C.A."/>
            <person name="Makalowski W."/>
            <person name="Marzo M."/>
            <person name="Matsuda M."/>
            <person name="Matzkin L."/>
            <person name="McAllister B."/>
            <person name="McBride C.S."/>
            <person name="McKernan B."/>
            <person name="McKernan K."/>
            <person name="Mendez-Lago M."/>
            <person name="Minx P."/>
            <person name="Mollenhauer M.U."/>
            <person name="Montooth K."/>
            <person name="Mount S.M."/>
            <person name="Mu X."/>
            <person name="Myers E."/>
            <person name="Negre B."/>
            <person name="Newfeld S."/>
            <person name="Nielsen R."/>
            <person name="Noor M.A."/>
            <person name="O'Grady P."/>
            <person name="Pachter L."/>
            <person name="Papaceit M."/>
            <person name="Parisi M.J."/>
            <person name="Parisi M."/>
            <person name="Parts L."/>
            <person name="Pedersen J.S."/>
            <person name="Pesole G."/>
            <person name="Phillippy A.M."/>
            <person name="Ponting C.P."/>
            <person name="Pop M."/>
            <person name="Porcelli D."/>
            <person name="Powell J.R."/>
            <person name="Prohaska S."/>
            <person name="Pruitt K."/>
            <person name="Puig M."/>
            <person name="Quesneville H."/>
            <person name="Ram K.R."/>
            <person name="Rand D."/>
            <person name="Rasmussen M.D."/>
            <person name="Reed L.K."/>
            <person name="Reenan R."/>
            <person name="Reily A."/>
            <person name="Remington K.A."/>
            <person name="Rieger T.T."/>
            <person name="Ritchie M.G."/>
            <person name="Robin C."/>
            <person name="Rogers Y.H."/>
            <person name="Rohde C."/>
            <person name="Rozas J."/>
            <person name="Rubenfield M.J."/>
            <person name="Ruiz A."/>
            <person name="Russo S."/>
            <person name="Salzberg S.L."/>
            <person name="Sanchez-Gracia A."/>
            <person name="Saranga D.J."/>
            <person name="Sato H."/>
            <person name="Schaeffer S.W."/>
            <person name="Schatz M.C."/>
            <person name="Schlenke T."/>
            <person name="Schwartz R."/>
            <person name="Segarra C."/>
            <person name="Singh R.S."/>
            <person name="Sirot L."/>
            <person name="Sirota M."/>
            <person name="Sisneros N.B."/>
            <person name="Smith C.D."/>
            <person name="Smith T.F."/>
            <person name="Spieth J."/>
            <person name="Stage D.E."/>
            <person name="Stark A."/>
            <person name="Stephan W."/>
            <person name="Strausberg R.L."/>
            <person name="Strempel S."/>
            <person name="Sturgill D."/>
            <person name="Sutton G."/>
            <person name="Sutton G.G."/>
            <person name="Tao W."/>
            <person name="Teichmann S."/>
            <person name="Tobari Y.N."/>
            <person name="Tomimura Y."/>
            <person name="Tsolas J.M."/>
            <person name="Valente V.L."/>
            <person name="Venter E."/>
            <person name="Venter J.C."/>
            <person name="Vicario S."/>
            <person name="Vieira F.G."/>
            <person name="Vilella A.J."/>
            <person name="Villasante A."/>
            <person name="Walenz B."/>
            <person name="Wang J."/>
            <person name="Wasserman M."/>
            <person name="Watts T."/>
            <person name="Wilson D."/>
            <person name="Wilson R.K."/>
            <person name="Wing R.A."/>
            <person name="Wolfner M.F."/>
            <person name="Wong A."/>
            <person name="Wong G.K."/>
            <person name="Wu C.I."/>
            <person name="Wu G."/>
            <person name="Yamamoto D."/>
            <person name="Yang H.P."/>
            <person name="Yang S.P."/>
            <person name="Yorke J.A."/>
            <person name="Yoshida K."/>
            <person name="Zdobnov E."/>
            <person name="Zhang P."/>
            <person name="Zhang Y."/>
            <person name="Zimin A.V."/>
            <person name="Baldwin J."/>
            <person name="Abdouelleil A."/>
            <person name="Abdulkadir J."/>
            <person name="Abebe A."/>
            <person name="Abera B."/>
            <person name="Abreu J."/>
            <person name="Acer S.C."/>
            <person name="Aftuck L."/>
            <person name="Alexander A."/>
            <person name="An P."/>
            <person name="Anderson E."/>
            <person name="Anderson S."/>
            <person name="Arachi H."/>
            <person name="Azer M."/>
            <person name="Bachantsang P."/>
            <person name="Barry A."/>
            <person name="Bayul T."/>
            <person name="Berlin A."/>
            <person name="Bessette D."/>
            <person name="Bloom T."/>
            <person name="Blye J."/>
            <person name="Boguslavskiy L."/>
            <person name="Bonnet C."/>
            <person name="Boukhgalter B."/>
            <person name="Bourzgui I."/>
            <person name="Brown A."/>
            <person name="Cahill P."/>
            <person name="Channer S."/>
            <person name="Cheshatsang Y."/>
            <person name="Chuda L."/>
            <person name="Citroen M."/>
            <person name="Collymore A."/>
            <person name="Cooke P."/>
            <person name="Costello M."/>
            <person name="D'Aco K."/>
            <person name="Daza R."/>
            <person name="De Haan G."/>
            <person name="DeGray S."/>
            <person name="DeMaso C."/>
            <person name="Dhargay N."/>
            <person name="Dooley K."/>
            <person name="Dooley E."/>
            <person name="Doricent M."/>
            <person name="Dorje P."/>
            <person name="Dorjee K."/>
            <person name="Dupes A."/>
            <person name="Elong R."/>
            <person name="Falk J."/>
            <person name="Farina A."/>
            <person name="Faro S."/>
            <person name="Ferguson D."/>
            <person name="Fisher S."/>
            <person name="Foley C.D."/>
            <person name="Franke A."/>
            <person name="Friedrich D."/>
            <person name="Gadbois L."/>
            <person name="Gearin G."/>
            <person name="Gearin C.R."/>
            <person name="Giannoukos G."/>
            <person name="Goode T."/>
            <person name="Graham J."/>
            <person name="Grandbois E."/>
            <person name="Grewal S."/>
            <person name="Gyaltsen K."/>
            <person name="Hafez N."/>
            <person name="Hagos B."/>
            <person name="Hall J."/>
            <person name="Henson C."/>
            <person name="Hollinger A."/>
            <person name="Honan T."/>
            <person name="Huard M.D."/>
            <person name="Hughes L."/>
            <person name="Hurhula B."/>
            <person name="Husby M.E."/>
            <person name="Kamat A."/>
            <person name="Kanga B."/>
            <person name="Kashin S."/>
            <person name="Khazanovich D."/>
            <person name="Kisner P."/>
            <person name="Lance K."/>
            <person name="Lara M."/>
            <person name="Lee W."/>
            <person name="Lennon N."/>
            <person name="Letendre F."/>
            <person name="LeVine R."/>
            <person name="Lipovsky A."/>
            <person name="Liu X."/>
            <person name="Liu J."/>
            <person name="Liu S."/>
            <person name="Lokyitsang T."/>
            <person name="Lokyitsang Y."/>
            <person name="Lubonja R."/>
            <person name="Lui A."/>
            <person name="MacDonald P."/>
            <person name="Magnisalis V."/>
            <person name="Maru K."/>
            <person name="Matthews C."/>
            <person name="McCusker W."/>
            <person name="McDonough S."/>
            <person name="Mehta T."/>
            <person name="Meldrim J."/>
            <person name="Meneus L."/>
            <person name="Mihai O."/>
            <person name="Mihalev A."/>
            <person name="Mihova T."/>
            <person name="Mittelman R."/>
            <person name="Mlenga V."/>
            <person name="Montmayeur A."/>
            <person name="Mulrain L."/>
            <person name="Navidi A."/>
            <person name="Naylor J."/>
            <person name="Negash T."/>
            <person name="Nguyen T."/>
            <person name="Nguyen N."/>
            <person name="Nicol R."/>
            <person name="Norbu C."/>
            <person name="Norbu N."/>
            <person name="Novod N."/>
            <person name="O'Neill B."/>
            <person name="Osman S."/>
            <person name="Markiewicz E."/>
            <person name="Oyono O.L."/>
            <person name="Patti C."/>
            <person name="Phunkhang P."/>
            <person name="Pierre F."/>
            <person name="Priest M."/>
            <person name="Raghuraman S."/>
            <person name="Rege F."/>
            <person name="Reyes R."/>
            <person name="Rise C."/>
            <person name="Rogov P."/>
            <person name="Ross K."/>
            <person name="Ryan E."/>
            <person name="Settipalli S."/>
            <person name="Shea T."/>
            <person name="Sherpa N."/>
            <person name="Shi L."/>
            <person name="Shih D."/>
            <person name="Sparrow T."/>
            <person name="Spaulding J."/>
            <person name="Stalker J."/>
            <person name="Stange-Thomann N."/>
            <person name="Stavropoulos S."/>
            <person name="Stone C."/>
            <person name="Strader C."/>
            <person name="Tesfaye S."/>
            <person name="Thomson T."/>
            <person name="Thoulutsang Y."/>
            <person name="Thoulutsang D."/>
            <person name="Topham K."/>
            <person name="Topping I."/>
            <person name="Tsamla T."/>
            <person name="Vassiliev H."/>
            <person name="Vo A."/>
            <person name="Wangchuk T."/>
            <person name="Wangdi T."/>
            <person name="Weiand M."/>
            <person name="Wilkinson J."/>
            <person name="Wilson A."/>
            <person name="Yadav S."/>
            <person name="Young G."/>
            <person name="Yu Q."/>
            <person name="Zembek L."/>
            <person name="Zhong D."/>
            <person name="Zimmer A."/>
            <person name="Zwirko Z."/>
            <person name="Jaffe D.B."/>
            <person name="Alvarez P."/>
            <person name="Brockman W."/>
            <person name="Butler J."/>
            <person name="Chin C."/>
            <person name="Gnerre S."/>
            <person name="Grabherr M."/>
            <person name="Kleber M."/>
            <person name="Mauceli E."/>
            <person name="MacCallum I."/>
        </authorList>
    </citation>
    <scope>NUCLEOTIDE SEQUENCE [LARGE SCALE GENOMIC DNA]</scope>
    <source>
        <strain evidence="8">Tucson 15010-1051.87</strain>
    </source>
</reference>
<dbReference type="SUPFAM" id="SSF53474">
    <property type="entry name" value="alpha/beta-Hydrolases"/>
    <property type="match status" value="1"/>
</dbReference>
<evidence type="ECO:0000313" key="7">
    <source>
        <dbReference type="EMBL" id="KRF83685.1"/>
    </source>
</evidence>
<accession>A0A0Q9WU47</accession>
<evidence type="ECO:0000256" key="1">
    <source>
        <dbReference type="ARBA" id="ARBA00011079"/>
    </source>
</evidence>
<dbReference type="InParanoid" id="A0A0Q9WU47"/>
<keyword evidence="8" id="KW-1185">Reference proteome</keyword>
<feature type="chain" id="PRO_5006387131" description="Serine protease K12H4.7" evidence="6">
    <location>
        <begin position="18"/>
        <end position="444"/>
    </location>
</feature>
<organism evidence="7 8">
    <name type="scientific">Drosophila virilis</name>
    <name type="common">Fruit fly</name>
    <dbReference type="NCBI Taxonomy" id="7244"/>
    <lineage>
        <taxon>Eukaryota</taxon>
        <taxon>Metazoa</taxon>
        <taxon>Ecdysozoa</taxon>
        <taxon>Arthropoda</taxon>
        <taxon>Hexapoda</taxon>
        <taxon>Insecta</taxon>
        <taxon>Pterygota</taxon>
        <taxon>Neoptera</taxon>
        <taxon>Endopterygota</taxon>
        <taxon>Diptera</taxon>
        <taxon>Brachycera</taxon>
        <taxon>Muscomorpha</taxon>
        <taxon>Ephydroidea</taxon>
        <taxon>Drosophilidae</taxon>
        <taxon>Drosophila</taxon>
    </lineage>
</organism>
<dbReference type="SMR" id="A0A0Q9WU47"/>
<keyword evidence="5" id="KW-0325">Glycoprotein</keyword>
<evidence type="ECO:0000313" key="8">
    <source>
        <dbReference type="Proteomes" id="UP000008792"/>
    </source>
</evidence>
<proteinExistence type="inferred from homology"/>
<dbReference type="Gene3D" id="1.20.120.980">
    <property type="entry name" value="Serine carboxypeptidase S28, SKS domain"/>
    <property type="match status" value="1"/>
</dbReference>
<evidence type="ECO:0008006" key="9">
    <source>
        <dbReference type="Google" id="ProtNLM"/>
    </source>
</evidence>
<dbReference type="PANTHER" id="PTHR11010">
    <property type="entry name" value="PROTEASE S28 PRO-X CARBOXYPEPTIDASE-RELATED"/>
    <property type="match status" value="1"/>
</dbReference>
<dbReference type="GO" id="GO:0008239">
    <property type="term" value="F:dipeptidyl-peptidase activity"/>
    <property type="evidence" value="ECO:0007669"/>
    <property type="project" value="TreeGrafter"/>
</dbReference>
<keyword evidence="2" id="KW-0645">Protease</keyword>
<dbReference type="OrthoDB" id="1735038at2759"/>
<dbReference type="PANTHER" id="PTHR11010:SF5">
    <property type="entry name" value="RE36938P-RELATED"/>
    <property type="match status" value="1"/>
</dbReference>
<evidence type="ECO:0000256" key="4">
    <source>
        <dbReference type="ARBA" id="ARBA00022801"/>
    </source>
</evidence>
<dbReference type="InterPro" id="IPR042269">
    <property type="entry name" value="Ser_carbopepase_S28_SKS"/>
</dbReference>
<comment type="similarity">
    <text evidence="1">Belongs to the peptidase S28 family.</text>
</comment>
<dbReference type="InterPro" id="IPR008758">
    <property type="entry name" value="Peptidase_S28"/>
</dbReference>
<sequence>MKLQNFIILIIAQLVMGFNDNFTEKELWIEQKLDHFDENETRTWQMRYSESDTFYKPGGPILINVNGEWPLAVKSELCGMFYELVEKFNAYAFQTEHRYYGKSHPVQNLTTENLQYLTMKQALADLAHFVRHQKSSVPGLANSKVIILGCSYAGSIVTYFRKDYPELIDGGWSSCAGLYYRLDYSDALVSVGKSIRKIGGDVCYDQVNHFTKAYLKHKKANDETYTLLQQLNLTVEYNNMDETIATHVQHRNISMFQKICSNITAVDSNDIVEFGLVLQHLRSKIPEVGNKDDIEFSEDHSTRQYFYQTCNEFGNFQSTSSQHQPFGNRKPFSSLIAQCKKEFGPKFTIDYINKKVDEINALYGGTQPNVDHIYFTKAEDDPWRWAGIVDECATVIPGIAHCHDLRARSPNDPPALAAAKQKGFELIESWINGGGTTRETLTKC</sequence>
<dbReference type="Pfam" id="PF05577">
    <property type="entry name" value="Peptidase_S28"/>
    <property type="match status" value="1"/>
</dbReference>
<dbReference type="Gene3D" id="3.40.50.1820">
    <property type="entry name" value="alpha/beta hydrolase"/>
    <property type="match status" value="1"/>
</dbReference>
<evidence type="ECO:0000256" key="5">
    <source>
        <dbReference type="ARBA" id="ARBA00023180"/>
    </source>
</evidence>
<dbReference type="EMBL" id="CH940650">
    <property type="protein sequence ID" value="KRF83685.1"/>
    <property type="molecule type" value="Genomic_DNA"/>
</dbReference>
<name>A0A0Q9WU47_DROVI</name>